<feature type="domain" description="Glycosyl hydrolase family 95 catalytic" evidence="3">
    <location>
        <begin position="288"/>
        <end position="692"/>
    </location>
</feature>
<evidence type="ECO:0000313" key="4">
    <source>
        <dbReference type="EMBL" id="MFC5985739.1"/>
    </source>
</evidence>
<dbReference type="Proteomes" id="UP001596250">
    <property type="component" value="Unassembled WGS sequence"/>
</dbReference>
<dbReference type="InterPro" id="IPR027414">
    <property type="entry name" value="GH95_N_dom"/>
</dbReference>
<comment type="caution">
    <text evidence="4">The sequence shown here is derived from an EMBL/GenBank/DDBJ whole genome shotgun (WGS) entry which is preliminary data.</text>
</comment>
<dbReference type="GO" id="GO:0016787">
    <property type="term" value="F:hydrolase activity"/>
    <property type="evidence" value="ECO:0007669"/>
    <property type="project" value="UniProtKB-KW"/>
</dbReference>
<feature type="domain" description="Alpha fucosidase A-like C-terminal" evidence="2">
    <location>
        <begin position="694"/>
        <end position="781"/>
    </location>
</feature>
<dbReference type="PANTHER" id="PTHR31084">
    <property type="entry name" value="ALPHA-L-FUCOSIDASE 2"/>
    <property type="match status" value="1"/>
</dbReference>
<dbReference type="Gene3D" id="2.70.98.50">
    <property type="entry name" value="putative glycoside hydrolase family protein from bacillus halodurans"/>
    <property type="match status" value="1"/>
</dbReference>
<evidence type="ECO:0000313" key="5">
    <source>
        <dbReference type="Proteomes" id="UP001596250"/>
    </source>
</evidence>
<dbReference type="InterPro" id="IPR008928">
    <property type="entry name" value="6-hairpin_glycosidase_sf"/>
</dbReference>
<evidence type="ECO:0000259" key="1">
    <source>
        <dbReference type="Pfam" id="PF14498"/>
    </source>
</evidence>
<dbReference type="Pfam" id="PF21307">
    <property type="entry name" value="Glyco_hydro_95_C"/>
    <property type="match status" value="1"/>
</dbReference>
<proteinExistence type="predicted"/>
<accession>A0ABW1IKZ1</accession>
<keyword evidence="5" id="KW-1185">Reference proteome</keyword>
<dbReference type="RefSeq" id="WP_379892882.1">
    <property type="nucleotide sequence ID" value="NZ_CBCSCT010000023.1"/>
</dbReference>
<organism evidence="4 5">
    <name type="scientific">Marinicrinis lubricantis</name>
    <dbReference type="NCBI Taxonomy" id="2086470"/>
    <lineage>
        <taxon>Bacteria</taxon>
        <taxon>Bacillati</taxon>
        <taxon>Bacillota</taxon>
        <taxon>Bacilli</taxon>
        <taxon>Bacillales</taxon>
        <taxon>Paenibacillaceae</taxon>
    </lineage>
</organism>
<sequence length="785" mass="88808">MNQLKKTSPWKLWYRQPASRWEEALPIGNGRLGGMVFGGALQERIQLNEDTLWSGFPRDTNNYEALRHLKTARELIQQGKYKEAEELINRHMVARRTESYLSLGDLLIEHEGVEKVQYSTRDLDLERGVTTTTYSIEDVQVVREAWVSAADQVMAVRVTASEQAQINMKIGLWSKLRHNVIAKGGSKLVLEGQAPAHIADNYRGDHPNPVYYLEGQGLSFEIHLELHIDGGTVRPNDEGQLIVEQADAVMIYLSAATNFEKFDIDPKHSTINPEQKCIEWLASAAKHSYEALLKRHEQEQAAWFNRVQLRLGSGERSELPTDERLERYKEDKNDPGLEALYFQFGRYLLIASSRPGTQPAHLQGIWNDHVSPPWNSNYTININTEMNYWPAEVCHLSELHEPLFQMLDDLTVSGSRTAQIHYNSRGWTAHHNVDLWRMSSPSDGDASWAFWPMGGAWLSRQLWEHYEFNLDEDFLREKAYPILKGAARFCLDWLVETEDGKLISIPSTSPENKFVTPDGEPCSVSMASTMDMAIMRDLFSHCIEASLVLGADEEFRGELKNAIVKLPPYQIGKHGQLQEWYEDFEEHEPGHRHVSHLYGLYPGNEINHRDTPELVEAVKVTLERRLKHGGGHTGWSCAWLINLYARLRDGKTAHQFVQTLLSRSTYPNLFDDHPPFQIDGNFGGTAGIAEMLLQSHLDELDLLPALPEAWSEGSVTGLKARGGFIVDMAWKDGKLLKASILSTKDGACRIRSAVPVQVLGQDGTVLGNESFETKKGETYTIVAAS</sequence>
<dbReference type="InterPro" id="IPR012341">
    <property type="entry name" value="6hp_glycosidase-like_sf"/>
</dbReference>
<dbReference type="InterPro" id="IPR049053">
    <property type="entry name" value="AFCA-like_C"/>
</dbReference>
<dbReference type="InterPro" id="IPR016518">
    <property type="entry name" value="Alpha-L-fucosidase"/>
</dbReference>
<name>A0ABW1IKZ1_9BACL</name>
<dbReference type="SUPFAM" id="SSF48208">
    <property type="entry name" value="Six-hairpin glycosidases"/>
    <property type="match status" value="1"/>
</dbReference>
<dbReference type="Gene3D" id="1.50.10.10">
    <property type="match status" value="1"/>
</dbReference>
<reference evidence="5" key="1">
    <citation type="journal article" date="2019" name="Int. J. Syst. Evol. Microbiol.">
        <title>The Global Catalogue of Microorganisms (GCM) 10K type strain sequencing project: providing services to taxonomists for standard genome sequencing and annotation.</title>
        <authorList>
            <consortium name="The Broad Institute Genomics Platform"/>
            <consortium name="The Broad Institute Genome Sequencing Center for Infectious Disease"/>
            <person name="Wu L."/>
            <person name="Ma J."/>
        </authorList>
    </citation>
    <scope>NUCLEOTIDE SEQUENCE [LARGE SCALE GENOMIC DNA]</scope>
    <source>
        <strain evidence="5">CCM 8749</strain>
    </source>
</reference>
<dbReference type="Pfam" id="PF22124">
    <property type="entry name" value="Glyco_hydro_95_cat"/>
    <property type="match status" value="1"/>
</dbReference>
<dbReference type="PANTHER" id="PTHR31084:SF0">
    <property type="entry name" value="ALPHA-L-FUCOSIDASE 2"/>
    <property type="match status" value="1"/>
</dbReference>
<keyword evidence="4" id="KW-0378">Hydrolase</keyword>
<dbReference type="EMBL" id="JBHSQV010000031">
    <property type="protein sequence ID" value="MFC5985739.1"/>
    <property type="molecule type" value="Genomic_DNA"/>
</dbReference>
<dbReference type="Pfam" id="PF14498">
    <property type="entry name" value="Glyco_hyd_65N_2"/>
    <property type="match status" value="1"/>
</dbReference>
<protein>
    <submittedName>
        <fullName evidence="4">Glycoside hydrolase N-terminal domain-containing protein</fullName>
    </submittedName>
</protein>
<gene>
    <name evidence="4" type="ORF">ACFPXP_04765</name>
</gene>
<dbReference type="InterPro" id="IPR054363">
    <property type="entry name" value="GH95_cat"/>
</dbReference>
<dbReference type="PIRSF" id="PIRSF007663">
    <property type="entry name" value="UCP007663"/>
    <property type="match status" value="1"/>
</dbReference>
<feature type="domain" description="Glycosyl hydrolase family 95 N-terminal" evidence="1">
    <location>
        <begin position="12"/>
        <end position="261"/>
    </location>
</feature>
<evidence type="ECO:0000259" key="2">
    <source>
        <dbReference type="Pfam" id="PF21307"/>
    </source>
</evidence>
<evidence type="ECO:0000259" key="3">
    <source>
        <dbReference type="Pfam" id="PF22124"/>
    </source>
</evidence>